<feature type="transmembrane region" description="Helical" evidence="7">
    <location>
        <begin position="83"/>
        <end position="105"/>
    </location>
</feature>
<evidence type="ECO:0000256" key="3">
    <source>
        <dbReference type="ARBA" id="ARBA00022475"/>
    </source>
</evidence>
<feature type="transmembrane region" description="Helical" evidence="7">
    <location>
        <begin position="218"/>
        <end position="237"/>
    </location>
</feature>
<feature type="transmembrane region" description="Helical" evidence="7">
    <location>
        <begin position="243"/>
        <end position="262"/>
    </location>
</feature>
<evidence type="ECO:0000256" key="2">
    <source>
        <dbReference type="ARBA" id="ARBA00022448"/>
    </source>
</evidence>
<keyword evidence="2 7" id="KW-0813">Transport</keyword>
<evidence type="ECO:0000256" key="1">
    <source>
        <dbReference type="ARBA" id="ARBA00004651"/>
    </source>
</evidence>
<protein>
    <submittedName>
        <fullName evidence="9">Phosphonate ABC transporter, permease protein PhnE</fullName>
    </submittedName>
</protein>
<keyword evidence="5 7" id="KW-1133">Transmembrane helix</keyword>
<feature type="transmembrane region" description="Helical" evidence="7">
    <location>
        <begin position="132"/>
        <end position="155"/>
    </location>
</feature>
<dbReference type="PANTHER" id="PTHR30043">
    <property type="entry name" value="PHOSPHONATES TRANSPORT SYSTEM PERMEASE PROTEIN"/>
    <property type="match status" value="1"/>
</dbReference>
<feature type="transmembrane region" description="Helical" evidence="7">
    <location>
        <begin position="190"/>
        <end position="211"/>
    </location>
</feature>
<proteinExistence type="inferred from homology"/>
<dbReference type="RefSeq" id="WP_111730353.1">
    <property type="nucleotide sequence ID" value="NZ_QHKO01000005.1"/>
</dbReference>
<evidence type="ECO:0000256" key="5">
    <source>
        <dbReference type="ARBA" id="ARBA00022989"/>
    </source>
</evidence>
<reference evidence="9 10" key="1">
    <citation type="submission" date="2018-05" db="EMBL/GenBank/DDBJ databases">
        <title>Lujinxingia marina gen. nov. sp. nov., a new facultative anaerobic member of the class Deltaproteobacteria, and proposal of Lujinxingaceae fam. nov.</title>
        <authorList>
            <person name="Li C.-M."/>
        </authorList>
    </citation>
    <scope>NUCLEOTIDE SEQUENCE [LARGE SCALE GENOMIC DNA]</scope>
    <source>
        <strain evidence="9 10">B210</strain>
    </source>
</reference>
<comment type="caution">
    <text evidence="9">The sequence shown here is derived from an EMBL/GenBank/DDBJ whole genome shotgun (WGS) entry which is preliminary data.</text>
</comment>
<dbReference type="SUPFAM" id="SSF161098">
    <property type="entry name" value="MetI-like"/>
    <property type="match status" value="1"/>
</dbReference>
<evidence type="ECO:0000259" key="8">
    <source>
        <dbReference type="PROSITE" id="PS50928"/>
    </source>
</evidence>
<dbReference type="InterPro" id="IPR005769">
    <property type="entry name" value="PhnE/PtxC"/>
</dbReference>
<evidence type="ECO:0000256" key="7">
    <source>
        <dbReference type="RuleBase" id="RU363032"/>
    </source>
</evidence>
<dbReference type="GO" id="GO:0005886">
    <property type="term" value="C:plasma membrane"/>
    <property type="evidence" value="ECO:0007669"/>
    <property type="project" value="UniProtKB-SubCell"/>
</dbReference>
<evidence type="ECO:0000313" key="10">
    <source>
        <dbReference type="Proteomes" id="UP000249169"/>
    </source>
</evidence>
<dbReference type="EMBL" id="QHKO01000005">
    <property type="protein sequence ID" value="RAL21790.1"/>
    <property type="molecule type" value="Genomic_DNA"/>
</dbReference>
<comment type="similarity">
    <text evidence="7">Belongs to the binding-protein-dependent transport system permease family.</text>
</comment>
<evidence type="ECO:0000256" key="6">
    <source>
        <dbReference type="ARBA" id="ARBA00023136"/>
    </source>
</evidence>
<dbReference type="NCBIfam" id="TIGR01097">
    <property type="entry name" value="PhnE"/>
    <property type="match status" value="1"/>
</dbReference>
<keyword evidence="4 7" id="KW-0812">Transmembrane</keyword>
<comment type="subcellular location">
    <subcellularLocation>
        <location evidence="1 7">Cell membrane</location>
        <topology evidence="1 7">Multi-pass membrane protein</topology>
    </subcellularLocation>
</comment>
<feature type="transmembrane region" description="Helical" evidence="7">
    <location>
        <begin position="21"/>
        <end position="41"/>
    </location>
</feature>
<organism evidence="9 10">
    <name type="scientific">Lujinxingia litoralis</name>
    <dbReference type="NCBI Taxonomy" id="2211119"/>
    <lineage>
        <taxon>Bacteria</taxon>
        <taxon>Deltaproteobacteria</taxon>
        <taxon>Bradymonadales</taxon>
        <taxon>Lujinxingiaceae</taxon>
        <taxon>Lujinxingia</taxon>
    </lineage>
</organism>
<dbReference type="Pfam" id="PF00528">
    <property type="entry name" value="BPD_transp_1"/>
    <property type="match status" value="1"/>
</dbReference>
<name>A0A328C9Y5_9DELT</name>
<dbReference type="InterPro" id="IPR000515">
    <property type="entry name" value="MetI-like"/>
</dbReference>
<dbReference type="AlphaFoldDB" id="A0A328C9Y5"/>
<dbReference type="OrthoDB" id="7820570at2"/>
<feature type="domain" description="ABC transmembrane type-1" evidence="8">
    <location>
        <begin position="79"/>
        <end position="263"/>
    </location>
</feature>
<dbReference type="PROSITE" id="PS50928">
    <property type="entry name" value="ABC_TM1"/>
    <property type="match status" value="1"/>
</dbReference>
<accession>A0A328C9Y5</accession>
<dbReference type="GO" id="GO:0015416">
    <property type="term" value="F:ABC-type phosphonate transporter activity"/>
    <property type="evidence" value="ECO:0007669"/>
    <property type="project" value="InterPro"/>
</dbReference>
<keyword evidence="3" id="KW-1003">Cell membrane</keyword>
<dbReference type="InterPro" id="IPR035906">
    <property type="entry name" value="MetI-like_sf"/>
</dbReference>
<dbReference type="CDD" id="cd06261">
    <property type="entry name" value="TM_PBP2"/>
    <property type="match status" value="1"/>
</dbReference>
<dbReference type="Proteomes" id="UP000249169">
    <property type="component" value="Unassembled WGS sequence"/>
</dbReference>
<keyword evidence="6 7" id="KW-0472">Membrane</keyword>
<evidence type="ECO:0000313" key="9">
    <source>
        <dbReference type="EMBL" id="RAL21790.1"/>
    </source>
</evidence>
<sequence>MPVEIQGDTRIWRRRDRAASARHFGATLAVAALVVFCAKIISDQTTWEFVGSAPLQGADLAMRMWPPRLSYLTELWGPVIDTIHIATLGTILGVMIASPLAFLAANNTTPSRALVRPVALALLVTSRSVNSIIWALMLVVIFGPGMLSGIIAIALRSVGFCGKLLYEAIEEIDAHTVEAVASTGASRLQVLTFGVIPQIAPAFAGISVYRWDINIREATVLGLVGAGGIGMALQGAIDTLAWSRVSVIFLVILGTVVLSEWVSAKARAAVI</sequence>
<dbReference type="PANTHER" id="PTHR30043:SF1">
    <property type="entry name" value="ABC TRANSPORT SYSTEM PERMEASE PROTEIN P69"/>
    <property type="match status" value="1"/>
</dbReference>
<dbReference type="Gene3D" id="1.10.3720.10">
    <property type="entry name" value="MetI-like"/>
    <property type="match status" value="1"/>
</dbReference>
<gene>
    <name evidence="9" type="primary">phnE</name>
    <name evidence="9" type="ORF">DL240_13135</name>
</gene>
<evidence type="ECO:0000256" key="4">
    <source>
        <dbReference type="ARBA" id="ARBA00022692"/>
    </source>
</evidence>
<keyword evidence="10" id="KW-1185">Reference proteome</keyword>